<evidence type="ECO:0000313" key="3">
    <source>
        <dbReference type="EMBL" id="OMO92879.1"/>
    </source>
</evidence>
<organism evidence="3 4">
    <name type="scientific">Corchorus olitorius</name>
    <dbReference type="NCBI Taxonomy" id="93759"/>
    <lineage>
        <taxon>Eukaryota</taxon>
        <taxon>Viridiplantae</taxon>
        <taxon>Streptophyta</taxon>
        <taxon>Embryophyta</taxon>
        <taxon>Tracheophyta</taxon>
        <taxon>Spermatophyta</taxon>
        <taxon>Magnoliopsida</taxon>
        <taxon>eudicotyledons</taxon>
        <taxon>Gunneridae</taxon>
        <taxon>Pentapetalae</taxon>
        <taxon>rosids</taxon>
        <taxon>malvids</taxon>
        <taxon>Malvales</taxon>
        <taxon>Malvaceae</taxon>
        <taxon>Grewioideae</taxon>
        <taxon>Apeibeae</taxon>
        <taxon>Corchorus</taxon>
    </lineage>
</organism>
<name>A0A1R3JDH9_9ROSI</name>
<dbReference type="PANTHER" id="PTHR12300:SF117">
    <property type="entry name" value="LP05237P-RELATED"/>
    <property type="match status" value="1"/>
</dbReference>
<dbReference type="PANTHER" id="PTHR12300">
    <property type="entry name" value="HVA22-LIKE PROTEINS"/>
    <property type="match status" value="1"/>
</dbReference>
<feature type="region of interest" description="Disordered" evidence="2">
    <location>
        <begin position="219"/>
        <end position="239"/>
    </location>
</feature>
<evidence type="ECO:0000313" key="4">
    <source>
        <dbReference type="Proteomes" id="UP000187203"/>
    </source>
</evidence>
<dbReference type="Pfam" id="PF03134">
    <property type="entry name" value="TB2_DP1_HVA22"/>
    <property type="match status" value="1"/>
</dbReference>
<dbReference type="Proteomes" id="UP000187203">
    <property type="component" value="Unassembled WGS sequence"/>
</dbReference>
<comment type="caution">
    <text evidence="3">The sequence shown here is derived from an EMBL/GenBank/DDBJ whole genome shotgun (WGS) entry which is preliminary data.</text>
</comment>
<comment type="subcellular location">
    <subcellularLocation>
        <location evidence="1">Membrane</location>
        <topology evidence="1">Multi-pass membrane protein</topology>
    </subcellularLocation>
</comment>
<reference evidence="4" key="1">
    <citation type="submission" date="2013-09" db="EMBL/GenBank/DDBJ databases">
        <title>Corchorus olitorius genome sequencing.</title>
        <authorList>
            <person name="Alam M."/>
            <person name="Haque M.S."/>
            <person name="Islam M.S."/>
            <person name="Emdad E.M."/>
            <person name="Islam M.M."/>
            <person name="Ahmed B."/>
            <person name="Halim A."/>
            <person name="Hossen Q.M.M."/>
            <person name="Hossain M.Z."/>
            <person name="Ahmed R."/>
            <person name="Khan M.M."/>
            <person name="Islam R."/>
            <person name="Rashid M.M."/>
            <person name="Khan S.A."/>
            <person name="Rahman M.S."/>
            <person name="Alam M."/>
            <person name="Yahiya A.S."/>
            <person name="Khan M.S."/>
            <person name="Azam M.S."/>
            <person name="Haque T."/>
            <person name="Lashkar M.Z.H."/>
            <person name="Akhand A.I."/>
            <person name="Morshed G."/>
            <person name="Roy S."/>
            <person name="Uddin K.S."/>
            <person name="Rabeya T."/>
            <person name="Hossain A.S."/>
            <person name="Chowdhury A."/>
            <person name="Snigdha A.R."/>
            <person name="Mortoza M.S."/>
            <person name="Matin S.A."/>
            <person name="Hoque S.M.E."/>
            <person name="Islam M.K."/>
            <person name="Roy D.K."/>
            <person name="Haider R."/>
            <person name="Moosa M.M."/>
            <person name="Elias S.M."/>
            <person name="Hasan A.M."/>
            <person name="Jahan S."/>
            <person name="Shafiuddin M."/>
            <person name="Mahmood N."/>
            <person name="Shommy N.S."/>
        </authorList>
    </citation>
    <scope>NUCLEOTIDE SEQUENCE [LARGE SCALE GENOMIC DNA]</scope>
    <source>
        <strain evidence="4">cv. O-4</strain>
    </source>
</reference>
<evidence type="ECO:0000256" key="2">
    <source>
        <dbReference type="SAM" id="MobiDB-lite"/>
    </source>
</evidence>
<keyword evidence="4" id="KW-1185">Reference proteome</keyword>
<accession>A0A1R3JDH9</accession>
<dbReference type="InterPro" id="IPR004345">
    <property type="entry name" value="TB2_DP1_HVA22"/>
</dbReference>
<evidence type="ECO:0000256" key="1">
    <source>
        <dbReference type="RuleBase" id="RU362006"/>
    </source>
</evidence>
<proteinExistence type="inferred from homology"/>
<protein>
    <recommendedName>
        <fullName evidence="1">HVA22-like protein</fullName>
    </recommendedName>
</protein>
<dbReference type="EMBL" id="AWUE01016323">
    <property type="protein sequence ID" value="OMO92879.1"/>
    <property type="molecule type" value="Genomic_DNA"/>
</dbReference>
<sequence length="261" mass="29720">MCFGYAYPAYECYKAVEKNKPEMEELLFWCQYWILVAILTVCERIGDAFISWLPLYNGAKLALVVYLWHPKWKGTTYVYNSFLRPYVKNHEPEIDRNLIELKGKARKVGGLYWQRAVTYGQTRFIEILQSFASQKSFEPYLDQANQNLSKTESIVSCQASITRPEILKQAIPESSSLSEQQSGMTNERTCLLTYKRMVSAQSCVKTGSQLSVRRVETGVIQPTSSSGNGNSNLSQEQTPNYKEAAGAKLHGIWRMFKSASD</sequence>
<gene>
    <name evidence="3" type="ORF">COLO4_17239</name>
</gene>
<feature type="compositionally biased region" description="Low complexity" evidence="2">
    <location>
        <begin position="224"/>
        <end position="234"/>
    </location>
</feature>
<comment type="similarity">
    <text evidence="1">Belongs to the DP1 family.</text>
</comment>
<dbReference type="OrthoDB" id="434647at2759"/>
<dbReference type="GO" id="GO:0016020">
    <property type="term" value="C:membrane"/>
    <property type="evidence" value="ECO:0007669"/>
    <property type="project" value="UniProtKB-SubCell"/>
</dbReference>
<dbReference type="AlphaFoldDB" id="A0A1R3JDH9"/>